<dbReference type="Proteomes" id="UP000324222">
    <property type="component" value="Unassembled WGS sequence"/>
</dbReference>
<comment type="caution">
    <text evidence="1">The sequence shown here is derived from an EMBL/GenBank/DDBJ whole genome shotgun (WGS) entry which is preliminary data.</text>
</comment>
<name>A0A5B7D5Q0_PORTR</name>
<gene>
    <name evidence="1" type="ORF">E2C01_009154</name>
</gene>
<sequence>MPSTFRCNKSTTWFANRTASLLPPSLSPPLHAHTVKAAPCTPTETLADNITIKQPYPPVTTGNKRTTWRRLLSHKTKLPPLHTSEIWEQGRKATWQEGGSWQGGFVCGVFRSSKYPAAALAALRLKLVVVFVSSIHPRREIGSLVGRKNNVMRKAQSCRLGGPRGWRVTVQDVVASGLPQVQIRFREYRLMTYCA</sequence>
<evidence type="ECO:0000313" key="1">
    <source>
        <dbReference type="EMBL" id="MPC16333.1"/>
    </source>
</evidence>
<proteinExistence type="predicted"/>
<keyword evidence="2" id="KW-1185">Reference proteome</keyword>
<dbReference type="AlphaFoldDB" id="A0A5B7D5Q0"/>
<accession>A0A5B7D5Q0</accession>
<organism evidence="1 2">
    <name type="scientific">Portunus trituberculatus</name>
    <name type="common">Swimming crab</name>
    <name type="synonym">Neptunus trituberculatus</name>
    <dbReference type="NCBI Taxonomy" id="210409"/>
    <lineage>
        <taxon>Eukaryota</taxon>
        <taxon>Metazoa</taxon>
        <taxon>Ecdysozoa</taxon>
        <taxon>Arthropoda</taxon>
        <taxon>Crustacea</taxon>
        <taxon>Multicrustacea</taxon>
        <taxon>Malacostraca</taxon>
        <taxon>Eumalacostraca</taxon>
        <taxon>Eucarida</taxon>
        <taxon>Decapoda</taxon>
        <taxon>Pleocyemata</taxon>
        <taxon>Brachyura</taxon>
        <taxon>Eubrachyura</taxon>
        <taxon>Portunoidea</taxon>
        <taxon>Portunidae</taxon>
        <taxon>Portuninae</taxon>
        <taxon>Portunus</taxon>
    </lineage>
</organism>
<dbReference type="EMBL" id="VSRR010000497">
    <property type="protein sequence ID" value="MPC16333.1"/>
    <property type="molecule type" value="Genomic_DNA"/>
</dbReference>
<evidence type="ECO:0000313" key="2">
    <source>
        <dbReference type="Proteomes" id="UP000324222"/>
    </source>
</evidence>
<protein>
    <submittedName>
        <fullName evidence="1">Uncharacterized protein</fullName>
    </submittedName>
</protein>
<reference evidence="1 2" key="1">
    <citation type="submission" date="2019-05" db="EMBL/GenBank/DDBJ databases">
        <title>Another draft genome of Portunus trituberculatus and its Hox gene families provides insights of decapod evolution.</title>
        <authorList>
            <person name="Jeong J.-H."/>
            <person name="Song I."/>
            <person name="Kim S."/>
            <person name="Choi T."/>
            <person name="Kim D."/>
            <person name="Ryu S."/>
            <person name="Kim W."/>
        </authorList>
    </citation>
    <scope>NUCLEOTIDE SEQUENCE [LARGE SCALE GENOMIC DNA]</scope>
    <source>
        <tissue evidence="1">Muscle</tissue>
    </source>
</reference>